<dbReference type="AlphaFoldDB" id="M7MPQ5"/>
<dbReference type="RefSeq" id="WP_007271535.1">
    <property type="nucleotide sequence ID" value="NZ_AOCK01000006.1"/>
</dbReference>
<reference evidence="1 2" key="1">
    <citation type="journal article" date="2013" name="Genome Announc.">
        <title>Draft Genome Sequence of Arthrobacter gangotriensis Strain Lz1yT, Isolated from a Penguin Rookery Soil Sample Collected in Antarctica, near the Indian Station Dakshin Gangotri.</title>
        <authorList>
            <person name="Shivaji S."/>
            <person name="Ara S."/>
            <person name="Bandi S."/>
            <person name="Singh A."/>
            <person name="Kumar Pinnaka A."/>
        </authorList>
    </citation>
    <scope>NUCLEOTIDE SEQUENCE [LARGE SCALE GENOMIC DNA]</scope>
    <source>
        <strain evidence="1 2">Lz1y</strain>
    </source>
</reference>
<dbReference type="STRING" id="1276920.ADIAG_02355"/>
<organism evidence="1 2">
    <name type="scientific">Paeniglutamicibacter gangotriensis Lz1y</name>
    <dbReference type="NCBI Taxonomy" id="1276920"/>
    <lineage>
        <taxon>Bacteria</taxon>
        <taxon>Bacillati</taxon>
        <taxon>Actinomycetota</taxon>
        <taxon>Actinomycetes</taxon>
        <taxon>Micrococcales</taxon>
        <taxon>Micrococcaceae</taxon>
        <taxon>Paeniglutamicibacter</taxon>
    </lineage>
</organism>
<protein>
    <submittedName>
        <fullName evidence="1">Uncharacterized protein</fullName>
    </submittedName>
</protein>
<dbReference type="Proteomes" id="UP000012015">
    <property type="component" value="Unassembled WGS sequence"/>
</dbReference>
<accession>M7MPQ5</accession>
<comment type="caution">
    <text evidence="1">The sequence shown here is derived from an EMBL/GenBank/DDBJ whole genome shotgun (WGS) entry which is preliminary data.</text>
</comment>
<sequence>MTIQNQFPDSPTQASPMRKAGQFRGWFTTITDLLNAMSPTGKPYSTDWIAGPSKVDRVLALTADWQCTAFACSREGRDVDMQINLTYVGAPVSVPGNGNITNVIIGQVDEGFRPRYMGSLTTGHTGPLAAAAVHSGGEMALAAVAPGTTIAGGTAFTFQGMWRMASVDAA</sequence>
<dbReference type="PATRIC" id="fig|1276920.7.peg.2358"/>
<name>M7MPQ5_9MICC</name>
<gene>
    <name evidence="1" type="ORF">ADIAG_02355</name>
</gene>
<evidence type="ECO:0000313" key="2">
    <source>
        <dbReference type="Proteomes" id="UP000012015"/>
    </source>
</evidence>
<evidence type="ECO:0000313" key="1">
    <source>
        <dbReference type="EMBL" id="EMQ98337.1"/>
    </source>
</evidence>
<dbReference type="EMBL" id="AOCK01000006">
    <property type="protein sequence ID" value="EMQ98337.1"/>
    <property type="molecule type" value="Genomic_DNA"/>
</dbReference>
<proteinExistence type="predicted"/>
<keyword evidence="2" id="KW-1185">Reference proteome</keyword>